<dbReference type="Proteomes" id="UP000243426">
    <property type="component" value="Chromosome I"/>
</dbReference>
<reference evidence="2" key="1">
    <citation type="submission" date="2016-10" db="EMBL/GenBank/DDBJ databases">
        <authorList>
            <person name="Varghese N."/>
            <person name="Submissions S."/>
        </authorList>
    </citation>
    <scope>NUCLEOTIDE SEQUENCE [LARGE SCALE GENOMIC DNA]</scope>
    <source>
        <strain evidence="2">2SM5</strain>
    </source>
</reference>
<dbReference type="Pfam" id="PF05258">
    <property type="entry name" value="DciA"/>
    <property type="match status" value="1"/>
</dbReference>
<evidence type="ECO:0000313" key="2">
    <source>
        <dbReference type="Proteomes" id="UP000243426"/>
    </source>
</evidence>
<evidence type="ECO:0008006" key="3">
    <source>
        <dbReference type="Google" id="ProtNLM"/>
    </source>
</evidence>
<gene>
    <name evidence="1" type="ORF">SAMN05216198_2549</name>
</gene>
<keyword evidence="2" id="KW-1185">Reference proteome</keyword>
<evidence type="ECO:0000313" key="1">
    <source>
        <dbReference type="EMBL" id="SDS69822.1"/>
    </source>
</evidence>
<dbReference type="InterPro" id="IPR007922">
    <property type="entry name" value="DciA-like"/>
</dbReference>
<dbReference type="OrthoDB" id="7025214at2"/>
<sequence length="151" mass="17392">MSFHPLDARRPGDLLRSHSTLKGLFKQARAVERLQTLFESVLEPAAREHCHVASYRDGLLRLLISDSQWATRVRYQQKRLIRQLQAYSEFATLTKIHCKVQPPLVKKPPPVRKMKRSEVAAESLIETANHISDPDLRSALERLARHHRGES</sequence>
<organism evidence="1 2">
    <name type="scientific">Halopseudomonas litoralis</name>
    <dbReference type="NCBI Taxonomy" id="797277"/>
    <lineage>
        <taxon>Bacteria</taxon>
        <taxon>Pseudomonadati</taxon>
        <taxon>Pseudomonadota</taxon>
        <taxon>Gammaproteobacteria</taxon>
        <taxon>Pseudomonadales</taxon>
        <taxon>Pseudomonadaceae</taxon>
        <taxon>Halopseudomonas</taxon>
    </lineage>
</organism>
<dbReference type="RefSeq" id="WP_090273821.1">
    <property type="nucleotide sequence ID" value="NZ_LT629748.1"/>
</dbReference>
<dbReference type="AlphaFoldDB" id="A0A1H1UBF7"/>
<dbReference type="STRING" id="797277.SAMN05216198_2549"/>
<name>A0A1H1UBF7_9GAMM</name>
<dbReference type="PANTHER" id="PTHR36456">
    <property type="entry name" value="UPF0232 PROTEIN SCO3875"/>
    <property type="match status" value="1"/>
</dbReference>
<dbReference type="PANTHER" id="PTHR36456:SF1">
    <property type="entry name" value="UPF0232 PROTEIN SCO3875"/>
    <property type="match status" value="1"/>
</dbReference>
<dbReference type="EMBL" id="LT629748">
    <property type="protein sequence ID" value="SDS69822.1"/>
    <property type="molecule type" value="Genomic_DNA"/>
</dbReference>
<proteinExistence type="predicted"/>
<accession>A0A1H1UBF7</accession>
<protein>
    <recommendedName>
        <fullName evidence="3">RNA-binding protein</fullName>
    </recommendedName>
</protein>